<gene>
    <name evidence="2" type="ORF">CLV43_109369</name>
</gene>
<dbReference type="AlphaFoldDB" id="A0A2T0SXN1"/>
<keyword evidence="3" id="KW-1185">Reference proteome</keyword>
<organism evidence="2 3">
    <name type="scientific">Umezawaea tangerina</name>
    <dbReference type="NCBI Taxonomy" id="84725"/>
    <lineage>
        <taxon>Bacteria</taxon>
        <taxon>Bacillati</taxon>
        <taxon>Actinomycetota</taxon>
        <taxon>Actinomycetes</taxon>
        <taxon>Pseudonocardiales</taxon>
        <taxon>Pseudonocardiaceae</taxon>
        <taxon>Umezawaea</taxon>
    </lineage>
</organism>
<proteinExistence type="predicted"/>
<dbReference type="RefSeq" id="WP_106191193.1">
    <property type="nucleotide sequence ID" value="NZ_PVTF01000009.1"/>
</dbReference>
<evidence type="ECO:0008006" key="4">
    <source>
        <dbReference type="Google" id="ProtNLM"/>
    </source>
</evidence>
<reference evidence="2 3" key="1">
    <citation type="submission" date="2018-03" db="EMBL/GenBank/DDBJ databases">
        <title>Genomic Encyclopedia of Archaeal and Bacterial Type Strains, Phase II (KMG-II): from individual species to whole genera.</title>
        <authorList>
            <person name="Goeker M."/>
        </authorList>
    </citation>
    <scope>NUCLEOTIDE SEQUENCE [LARGE SCALE GENOMIC DNA]</scope>
    <source>
        <strain evidence="2 3">DSM 44720</strain>
    </source>
</reference>
<name>A0A2T0SXN1_9PSEU</name>
<feature type="region of interest" description="Disordered" evidence="1">
    <location>
        <begin position="30"/>
        <end position="74"/>
    </location>
</feature>
<dbReference type="PROSITE" id="PS51257">
    <property type="entry name" value="PROKAR_LIPOPROTEIN"/>
    <property type="match status" value="1"/>
</dbReference>
<evidence type="ECO:0000313" key="3">
    <source>
        <dbReference type="Proteomes" id="UP000239494"/>
    </source>
</evidence>
<protein>
    <recommendedName>
        <fullName evidence="4">DUF3558 domain-containing protein</fullName>
    </recommendedName>
</protein>
<comment type="caution">
    <text evidence="2">The sequence shown here is derived from an EMBL/GenBank/DDBJ whole genome shotgun (WGS) entry which is preliminary data.</text>
</comment>
<evidence type="ECO:0000313" key="2">
    <source>
        <dbReference type="EMBL" id="PRY38149.1"/>
    </source>
</evidence>
<sequence>MRRAHVAVVVATTLMITGCSVEQRPLRRGFALDETTGPTTTSTSAGATAKAAPATPTSTSPSPSSGPSAKARPAAELAALALPQPALTEDGLDVRESAAAAPSVAETVCGKPLTVPGRAPDGYRVSTRSQSGASKLEQRVTGYPEAEVVVDAARKALTCPETALQLSGVDDAVAWCEALPGGRGACTTVLAKDDLAITLRMETISVERATEVTTRLAAAAAGLLAQA</sequence>
<evidence type="ECO:0000256" key="1">
    <source>
        <dbReference type="SAM" id="MobiDB-lite"/>
    </source>
</evidence>
<feature type="compositionally biased region" description="Low complexity" evidence="1">
    <location>
        <begin position="35"/>
        <end position="74"/>
    </location>
</feature>
<dbReference type="EMBL" id="PVTF01000009">
    <property type="protein sequence ID" value="PRY38149.1"/>
    <property type="molecule type" value="Genomic_DNA"/>
</dbReference>
<feature type="region of interest" description="Disordered" evidence="1">
    <location>
        <begin position="119"/>
        <end position="138"/>
    </location>
</feature>
<accession>A0A2T0SXN1</accession>
<dbReference type="Proteomes" id="UP000239494">
    <property type="component" value="Unassembled WGS sequence"/>
</dbReference>